<dbReference type="AlphaFoldDB" id="A0A645F0F9"/>
<proteinExistence type="predicted"/>
<accession>A0A645F0F9</accession>
<sequence>MFLLHAFHKLLLTYLFPQILPDASHTFPIIFFESFHGAGGSNVFIDQILECAVHIRLLHFDTVQLGLVQKKLPDGQLLRNETIGISFDALVLHQNFFAILFHLRFQDGFIAHNPHNLVNYIVLGHKTGSS</sequence>
<gene>
    <name evidence="1" type="ORF">SDC9_153379</name>
</gene>
<reference evidence="1" key="1">
    <citation type="submission" date="2019-08" db="EMBL/GenBank/DDBJ databases">
        <authorList>
            <person name="Kucharzyk K."/>
            <person name="Murdoch R.W."/>
            <person name="Higgins S."/>
            <person name="Loffler F."/>
        </authorList>
    </citation>
    <scope>NUCLEOTIDE SEQUENCE</scope>
</reference>
<evidence type="ECO:0000313" key="1">
    <source>
        <dbReference type="EMBL" id="MPN06124.1"/>
    </source>
</evidence>
<dbReference type="EMBL" id="VSSQ01052015">
    <property type="protein sequence ID" value="MPN06124.1"/>
    <property type="molecule type" value="Genomic_DNA"/>
</dbReference>
<name>A0A645F0F9_9ZZZZ</name>
<protein>
    <submittedName>
        <fullName evidence="1">Uncharacterized protein</fullName>
    </submittedName>
</protein>
<comment type="caution">
    <text evidence="1">The sequence shown here is derived from an EMBL/GenBank/DDBJ whole genome shotgun (WGS) entry which is preliminary data.</text>
</comment>
<organism evidence="1">
    <name type="scientific">bioreactor metagenome</name>
    <dbReference type="NCBI Taxonomy" id="1076179"/>
    <lineage>
        <taxon>unclassified sequences</taxon>
        <taxon>metagenomes</taxon>
        <taxon>ecological metagenomes</taxon>
    </lineage>
</organism>